<name>A0ABR5A5K5_9BACL</name>
<dbReference type="EMBL" id="JXAL01000016">
    <property type="protein sequence ID" value="KIL35845.1"/>
    <property type="molecule type" value="Genomic_DNA"/>
</dbReference>
<evidence type="ECO:0008006" key="3">
    <source>
        <dbReference type="Google" id="ProtNLM"/>
    </source>
</evidence>
<sequence length="110" mass="12118">MDLVALNQSLYNVCQRLSKSADALMRMADDVAQTDMDYNIALASKIDELEKSGGKATLIEKLAKGDPIVAQYGFKRLLADTKYDASKRALMALESEKSGIQTLLKTMQEV</sequence>
<proteinExistence type="predicted"/>
<gene>
    <name evidence="1" type="ORF">SD71_10630</name>
</gene>
<evidence type="ECO:0000313" key="2">
    <source>
        <dbReference type="Proteomes" id="UP000054526"/>
    </source>
</evidence>
<organism evidence="1 2">
    <name type="scientific">Cohnella kolymensis</name>
    <dbReference type="NCBI Taxonomy" id="1590652"/>
    <lineage>
        <taxon>Bacteria</taxon>
        <taxon>Bacillati</taxon>
        <taxon>Bacillota</taxon>
        <taxon>Bacilli</taxon>
        <taxon>Bacillales</taxon>
        <taxon>Paenibacillaceae</taxon>
        <taxon>Cohnella</taxon>
    </lineage>
</organism>
<reference evidence="1 2" key="1">
    <citation type="submission" date="2014-12" db="EMBL/GenBank/DDBJ databases">
        <title>Draft genome sequence of Cohnella kolymensis strain B-2846.</title>
        <authorList>
            <person name="Karlyshev A.V."/>
            <person name="Kudryashova E.B."/>
        </authorList>
    </citation>
    <scope>NUCLEOTIDE SEQUENCE [LARGE SCALE GENOMIC DNA]</scope>
    <source>
        <strain evidence="1 2">VKM B-2846</strain>
    </source>
</reference>
<dbReference type="Proteomes" id="UP000054526">
    <property type="component" value="Unassembled WGS sequence"/>
</dbReference>
<dbReference type="RefSeq" id="WP_041062523.1">
    <property type="nucleotide sequence ID" value="NZ_JXAL01000016.1"/>
</dbReference>
<comment type="caution">
    <text evidence="1">The sequence shown here is derived from an EMBL/GenBank/DDBJ whole genome shotgun (WGS) entry which is preliminary data.</text>
</comment>
<protein>
    <recommendedName>
        <fullName evidence="3">Phage protein</fullName>
    </recommendedName>
</protein>
<keyword evidence="2" id="KW-1185">Reference proteome</keyword>
<accession>A0ABR5A5K5</accession>
<evidence type="ECO:0000313" key="1">
    <source>
        <dbReference type="EMBL" id="KIL35845.1"/>
    </source>
</evidence>